<reference evidence="14 15" key="1">
    <citation type="submission" date="2014-06" db="EMBL/GenBank/DDBJ databases">
        <title>Draft genome sequence of Paenibacillus sp. MSt1.</title>
        <authorList>
            <person name="Aw Y.K."/>
            <person name="Ong K.S."/>
            <person name="Gan H.M."/>
            <person name="Lee S.M."/>
        </authorList>
    </citation>
    <scope>NUCLEOTIDE SEQUENCE [LARGE SCALE GENOMIC DNA]</scope>
    <source>
        <strain evidence="14 15">MSt1</strain>
    </source>
</reference>
<organism evidence="14 15">
    <name type="scientific">Paenibacillus tyrfis</name>
    <dbReference type="NCBI Taxonomy" id="1501230"/>
    <lineage>
        <taxon>Bacteria</taxon>
        <taxon>Bacillati</taxon>
        <taxon>Bacillota</taxon>
        <taxon>Bacilli</taxon>
        <taxon>Bacillales</taxon>
        <taxon>Paenibacillaceae</taxon>
        <taxon>Paenibacillus</taxon>
    </lineage>
</organism>
<dbReference type="GO" id="GO:0015297">
    <property type="term" value="F:antiporter activity"/>
    <property type="evidence" value="ECO:0007669"/>
    <property type="project" value="UniProtKB-KW"/>
</dbReference>
<comment type="function">
    <text evidence="1">Multidrug efflux pump.</text>
</comment>
<keyword evidence="15" id="KW-1185">Reference proteome</keyword>
<keyword evidence="11 13" id="KW-0472">Membrane</keyword>
<dbReference type="EMBL" id="JNVM01000015">
    <property type="protein sequence ID" value="KEQ24667.1"/>
    <property type="molecule type" value="Genomic_DNA"/>
</dbReference>
<keyword evidence="9 13" id="KW-1133">Transmembrane helix</keyword>
<dbReference type="GO" id="GO:0042910">
    <property type="term" value="F:xenobiotic transmembrane transporter activity"/>
    <property type="evidence" value="ECO:0007669"/>
    <property type="project" value="InterPro"/>
</dbReference>
<evidence type="ECO:0000256" key="1">
    <source>
        <dbReference type="ARBA" id="ARBA00003408"/>
    </source>
</evidence>
<feature type="transmembrane region" description="Helical" evidence="13">
    <location>
        <begin position="60"/>
        <end position="82"/>
    </location>
</feature>
<feature type="transmembrane region" description="Helical" evidence="13">
    <location>
        <begin position="286"/>
        <end position="305"/>
    </location>
</feature>
<evidence type="ECO:0000256" key="4">
    <source>
        <dbReference type="ARBA" id="ARBA00020268"/>
    </source>
</evidence>
<evidence type="ECO:0000256" key="6">
    <source>
        <dbReference type="ARBA" id="ARBA00022449"/>
    </source>
</evidence>
<evidence type="ECO:0000256" key="12">
    <source>
        <dbReference type="ARBA" id="ARBA00031636"/>
    </source>
</evidence>
<evidence type="ECO:0000256" key="8">
    <source>
        <dbReference type="ARBA" id="ARBA00022692"/>
    </source>
</evidence>
<dbReference type="PANTHER" id="PTHR43298">
    <property type="entry name" value="MULTIDRUG RESISTANCE PROTEIN NORM-RELATED"/>
    <property type="match status" value="1"/>
</dbReference>
<dbReference type="InterPro" id="IPR050222">
    <property type="entry name" value="MATE_MdtK"/>
</dbReference>
<keyword evidence="8 13" id="KW-0812">Transmembrane</keyword>
<keyword evidence="6" id="KW-0050">Antiport</keyword>
<dbReference type="InterPro" id="IPR002528">
    <property type="entry name" value="MATE_fam"/>
</dbReference>
<dbReference type="NCBIfam" id="TIGR00797">
    <property type="entry name" value="matE"/>
    <property type="match status" value="1"/>
</dbReference>
<dbReference type="Proteomes" id="UP000028123">
    <property type="component" value="Unassembled WGS sequence"/>
</dbReference>
<dbReference type="GO" id="GO:0006811">
    <property type="term" value="P:monoatomic ion transport"/>
    <property type="evidence" value="ECO:0007669"/>
    <property type="project" value="UniProtKB-KW"/>
</dbReference>
<accession>A0A081P1U4</accession>
<feature type="transmembrane region" description="Helical" evidence="13">
    <location>
        <begin position="129"/>
        <end position="150"/>
    </location>
</feature>
<dbReference type="RefSeq" id="WP_036685036.1">
    <property type="nucleotide sequence ID" value="NZ_JNVM01000015.1"/>
</dbReference>
<keyword evidence="5" id="KW-0813">Transport</keyword>
<comment type="subcellular location">
    <subcellularLocation>
        <location evidence="2">Cell membrane</location>
        <topology evidence="2">Multi-pass membrane protein</topology>
    </subcellularLocation>
</comment>
<feature type="transmembrane region" description="Helical" evidence="13">
    <location>
        <begin position="317"/>
        <end position="340"/>
    </location>
</feature>
<feature type="transmembrane region" description="Helical" evidence="13">
    <location>
        <begin position="162"/>
        <end position="182"/>
    </location>
</feature>
<comment type="similarity">
    <text evidence="3">Belongs to the multi antimicrobial extrusion (MATE) (TC 2.A.66.1) family.</text>
</comment>
<evidence type="ECO:0000256" key="11">
    <source>
        <dbReference type="ARBA" id="ARBA00023136"/>
    </source>
</evidence>
<feature type="transmembrane region" description="Helical" evidence="13">
    <location>
        <begin position="94"/>
        <end position="117"/>
    </location>
</feature>
<evidence type="ECO:0000256" key="7">
    <source>
        <dbReference type="ARBA" id="ARBA00022475"/>
    </source>
</evidence>
<evidence type="ECO:0000256" key="10">
    <source>
        <dbReference type="ARBA" id="ARBA00023065"/>
    </source>
</evidence>
<comment type="caution">
    <text evidence="14">The sequence shown here is derived from an EMBL/GenBank/DDBJ whole genome shotgun (WGS) entry which is preliminary data.</text>
</comment>
<feature type="transmembrane region" description="Helical" evidence="13">
    <location>
        <begin position="389"/>
        <end position="412"/>
    </location>
</feature>
<sequence>MNSTDKLSQKTKQLFVILLPILVTQLAMFAMNFFDTFMSGHVSAKDLAGVAIGTSIWIPIQTGLSGILFSVTPMVAQLVGAGRKEEIPFKVVQALYLAVGVSAAVLLAGAFALNPILENMNLEEPVRRIARLFLISIAFGILPLFLYTVLRCFMDALGHTKVTMFITLLSLPVNGGLNYVLIYGKMGLPALGGAGTGVASAITYWVIFLVALAVAARMQPFAAFGIFRKLYRVSLSVWKELLKMGVPIGFAILFETSVFAAVTLLMSNFNTVTIAAHQAAINFASFLYMIPLSISLSLTILVGFEAGAGRYKDARQYGYLGIGLAVGMSLLCAVVLWLFNEQVAGIYTREPDVLALTQHFLIYAIFFQLSDAIAAPIQGALRGYKDVNVTFIVALVSYWVVGLPVGYGLANYTDLGAYGYWIGLISGLALGAVGLFARLASVQRKARLGLAAFAK</sequence>
<keyword evidence="10" id="KW-0406">Ion transport</keyword>
<dbReference type="GO" id="GO:0005886">
    <property type="term" value="C:plasma membrane"/>
    <property type="evidence" value="ECO:0007669"/>
    <property type="project" value="UniProtKB-SubCell"/>
</dbReference>
<dbReference type="PANTHER" id="PTHR43298:SF2">
    <property type="entry name" value="FMN_FAD EXPORTER YEEO-RELATED"/>
    <property type="match status" value="1"/>
</dbReference>
<feature type="transmembrane region" description="Helical" evidence="13">
    <location>
        <begin position="248"/>
        <end position="266"/>
    </location>
</feature>
<evidence type="ECO:0000256" key="13">
    <source>
        <dbReference type="SAM" id="Phobius"/>
    </source>
</evidence>
<feature type="transmembrane region" description="Helical" evidence="13">
    <location>
        <begin position="202"/>
        <end position="227"/>
    </location>
</feature>
<dbReference type="PIRSF" id="PIRSF006603">
    <property type="entry name" value="DinF"/>
    <property type="match status" value="1"/>
</dbReference>
<protein>
    <recommendedName>
        <fullName evidence="4">Probable multidrug resistance protein NorM</fullName>
    </recommendedName>
    <alternativeName>
        <fullName evidence="12">Multidrug-efflux transporter</fullName>
    </alternativeName>
</protein>
<dbReference type="OrthoDB" id="9780160at2"/>
<proteinExistence type="inferred from homology"/>
<keyword evidence="7" id="KW-1003">Cell membrane</keyword>
<evidence type="ECO:0000256" key="5">
    <source>
        <dbReference type="ARBA" id="ARBA00022448"/>
    </source>
</evidence>
<feature type="transmembrane region" description="Helical" evidence="13">
    <location>
        <begin position="418"/>
        <end position="437"/>
    </location>
</feature>
<evidence type="ECO:0000313" key="14">
    <source>
        <dbReference type="EMBL" id="KEQ24667.1"/>
    </source>
</evidence>
<dbReference type="CDD" id="cd13131">
    <property type="entry name" value="MATE_NorM_like"/>
    <property type="match status" value="1"/>
</dbReference>
<dbReference type="AlphaFoldDB" id="A0A081P1U4"/>
<name>A0A081P1U4_9BACL</name>
<dbReference type="InterPro" id="IPR048279">
    <property type="entry name" value="MdtK-like"/>
</dbReference>
<evidence type="ECO:0000256" key="9">
    <source>
        <dbReference type="ARBA" id="ARBA00022989"/>
    </source>
</evidence>
<dbReference type="eggNOG" id="COG0534">
    <property type="taxonomic scope" value="Bacteria"/>
</dbReference>
<evidence type="ECO:0000313" key="15">
    <source>
        <dbReference type="Proteomes" id="UP000028123"/>
    </source>
</evidence>
<dbReference type="Pfam" id="PF01554">
    <property type="entry name" value="MatE"/>
    <property type="match status" value="2"/>
</dbReference>
<feature type="transmembrane region" description="Helical" evidence="13">
    <location>
        <begin position="360"/>
        <end position="377"/>
    </location>
</feature>
<gene>
    <name evidence="14" type="ORF">ET33_08005</name>
</gene>
<evidence type="ECO:0000256" key="3">
    <source>
        <dbReference type="ARBA" id="ARBA00010199"/>
    </source>
</evidence>
<evidence type="ECO:0000256" key="2">
    <source>
        <dbReference type="ARBA" id="ARBA00004651"/>
    </source>
</evidence>